<feature type="transmembrane region" description="Helical" evidence="5">
    <location>
        <begin position="312"/>
        <end position="330"/>
    </location>
</feature>
<feature type="transmembrane region" description="Helical" evidence="5">
    <location>
        <begin position="452"/>
        <end position="470"/>
    </location>
</feature>
<feature type="transmembrane region" description="Helical" evidence="5">
    <location>
        <begin position="391"/>
        <end position="411"/>
    </location>
</feature>
<feature type="transmembrane region" description="Helical" evidence="5">
    <location>
        <begin position="218"/>
        <end position="238"/>
    </location>
</feature>
<organism evidence="6 7">
    <name type="scientific">Lyophyllum shimeji</name>
    <name type="common">Hon-shimeji</name>
    <name type="synonym">Tricholoma shimeji</name>
    <dbReference type="NCBI Taxonomy" id="47721"/>
    <lineage>
        <taxon>Eukaryota</taxon>
        <taxon>Fungi</taxon>
        <taxon>Dikarya</taxon>
        <taxon>Basidiomycota</taxon>
        <taxon>Agaricomycotina</taxon>
        <taxon>Agaricomycetes</taxon>
        <taxon>Agaricomycetidae</taxon>
        <taxon>Agaricales</taxon>
        <taxon>Tricholomatineae</taxon>
        <taxon>Lyophyllaceae</taxon>
        <taxon>Lyophyllum</taxon>
    </lineage>
</organism>
<dbReference type="Proteomes" id="UP001063166">
    <property type="component" value="Unassembled WGS sequence"/>
</dbReference>
<evidence type="ECO:0000256" key="3">
    <source>
        <dbReference type="ARBA" id="ARBA00022989"/>
    </source>
</evidence>
<keyword evidence="2 5" id="KW-0812">Transmembrane</keyword>
<sequence length="588" mass="62792">MFGSRPKPDSENARPTRKTFNTTTTTRLASCASMSLKATQYPGPISSPRLTTLLASCLVTLSAGSHYVYSAYAPQLGSRLEITHTQLNFVGFAAHLGVYGSAPLWGRIVDARGPKILLASAFALLLIGYSGIRWILDAGIPASSTTISASTFSLLVLCSFMTGVGGNAGLIGSVNSTAKTFPDSARATTTGLVISGFGLSAFLFSTVSRVAFPGDTSSFILLLTLGTSIPMILGYFLVRPIPLPPIVSAKIVAQGAQNVHEASDQLETESSPLLASSQDVLQASVQLSGRAAISKGLAPNVFGHELFASTDFWLLFTMLALLVGTGFVYTNNVGTMSQALYARSAVEYDPVEAARWQATQVSTFSLLNFAGRILIGLVADYGKNSFGFPRSYALVLVSSLYFISQLMAANIDGIANLRMASAMVGLSHGSVSSLFPNVCLEWFGMAHFSENFGYIAVSPIISGNLFALVFGRNLDAHNPPEDAGSPLRTSISSSSELGLKAQARPPALYMGVPRQSYCQAESSMILLVSPLDQANALEWKASVDDTEFQLPELLNNDIDPDNRVSPTIQKALRRRAATEWCPRVLRKF</sequence>
<dbReference type="OrthoDB" id="410267at2759"/>
<comment type="caution">
    <text evidence="6">The sequence shown here is derived from an EMBL/GenBank/DDBJ whole genome shotgun (WGS) entry which is preliminary data.</text>
</comment>
<dbReference type="PANTHER" id="PTHR21576">
    <property type="entry name" value="UNCHARACTERIZED NODULIN-LIKE PROTEIN"/>
    <property type="match status" value="1"/>
</dbReference>
<dbReference type="InterPro" id="IPR011701">
    <property type="entry name" value="MFS"/>
</dbReference>
<accession>A0A9P3PVL3</accession>
<evidence type="ECO:0000256" key="4">
    <source>
        <dbReference type="ARBA" id="ARBA00023136"/>
    </source>
</evidence>
<dbReference type="Gene3D" id="1.20.1250.20">
    <property type="entry name" value="MFS general substrate transporter like domains"/>
    <property type="match status" value="1"/>
</dbReference>
<feature type="transmembrane region" description="Helical" evidence="5">
    <location>
        <begin position="192"/>
        <end position="212"/>
    </location>
</feature>
<reference evidence="6" key="1">
    <citation type="submission" date="2022-07" db="EMBL/GenBank/DDBJ databases">
        <title>The genome of Lyophyllum shimeji provides insight into the initial evolution of ectomycorrhizal fungal genome.</title>
        <authorList>
            <person name="Kobayashi Y."/>
            <person name="Shibata T."/>
            <person name="Hirakawa H."/>
            <person name="Shigenobu S."/>
            <person name="Nishiyama T."/>
            <person name="Yamada A."/>
            <person name="Hasebe M."/>
            <person name="Kawaguchi M."/>
        </authorList>
    </citation>
    <scope>NUCLEOTIDE SEQUENCE</scope>
    <source>
        <strain evidence="6">AT787</strain>
    </source>
</reference>
<protein>
    <submittedName>
        <fullName evidence="6">Nodulin-like</fullName>
    </submittedName>
</protein>
<feature type="transmembrane region" description="Helical" evidence="5">
    <location>
        <begin position="116"/>
        <end position="135"/>
    </location>
</feature>
<evidence type="ECO:0000256" key="5">
    <source>
        <dbReference type="SAM" id="Phobius"/>
    </source>
</evidence>
<evidence type="ECO:0000313" key="7">
    <source>
        <dbReference type="Proteomes" id="UP001063166"/>
    </source>
</evidence>
<dbReference type="InterPro" id="IPR036259">
    <property type="entry name" value="MFS_trans_sf"/>
</dbReference>
<comment type="subcellular location">
    <subcellularLocation>
        <location evidence="1">Membrane</location>
        <topology evidence="1">Multi-pass membrane protein</topology>
    </subcellularLocation>
</comment>
<evidence type="ECO:0000256" key="1">
    <source>
        <dbReference type="ARBA" id="ARBA00004141"/>
    </source>
</evidence>
<evidence type="ECO:0000256" key="2">
    <source>
        <dbReference type="ARBA" id="ARBA00022692"/>
    </source>
</evidence>
<dbReference type="EMBL" id="BRPK01000014">
    <property type="protein sequence ID" value="GLB43770.1"/>
    <property type="molecule type" value="Genomic_DNA"/>
</dbReference>
<proteinExistence type="predicted"/>
<dbReference type="PANTHER" id="PTHR21576:SF160">
    <property type="entry name" value="NODULIN-LIKE DOMAIN-CONTAINING PROTEIN"/>
    <property type="match status" value="1"/>
</dbReference>
<keyword evidence="3 5" id="KW-1133">Transmembrane helix</keyword>
<gene>
    <name evidence="6" type="ORF">LshimejAT787_1402820</name>
</gene>
<dbReference type="AlphaFoldDB" id="A0A9P3PVL3"/>
<dbReference type="Pfam" id="PF07690">
    <property type="entry name" value="MFS_1"/>
    <property type="match status" value="1"/>
</dbReference>
<evidence type="ECO:0000313" key="6">
    <source>
        <dbReference type="EMBL" id="GLB43770.1"/>
    </source>
</evidence>
<feature type="transmembrane region" description="Helical" evidence="5">
    <location>
        <begin position="147"/>
        <end position="171"/>
    </location>
</feature>
<feature type="transmembrane region" description="Helical" evidence="5">
    <location>
        <begin position="89"/>
        <end position="109"/>
    </location>
</feature>
<dbReference type="GO" id="GO:0000329">
    <property type="term" value="C:fungal-type vacuole membrane"/>
    <property type="evidence" value="ECO:0007669"/>
    <property type="project" value="TreeGrafter"/>
</dbReference>
<keyword evidence="4 5" id="KW-0472">Membrane</keyword>
<name>A0A9P3PVL3_LYOSH</name>
<keyword evidence="7" id="KW-1185">Reference proteome</keyword>
<dbReference type="SUPFAM" id="SSF103473">
    <property type="entry name" value="MFS general substrate transporter"/>
    <property type="match status" value="1"/>
</dbReference>
<dbReference type="GO" id="GO:0022857">
    <property type="term" value="F:transmembrane transporter activity"/>
    <property type="evidence" value="ECO:0007669"/>
    <property type="project" value="InterPro"/>
</dbReference>